<evidence type="ECO:0000313" key="3">
    <source>
        <dbReference type="Proteomes" id="UP001497516"/>
    </source>
</evidence>
<dbReference type="EMBL" id="OZ034821">
    <property type="protein sequence ID" value="CAL1407655.1"/>
    <property type="molecule type" value="Genomic_DNA"/>
</dbReference>
<protein>
    <submittedName>
        <fullName evidence="2">Uncharacterized protein</fullName>
    </submittedName>
</protein>
<feature type="region of interest" description="Disordered" evidence="1">
    <location>
        <begin position="28"/>
        <end position="91"/>
    </location>
</feature>
<dbReference type="Proteomes" id="UP001497516">
    <property type="component" value="Chromosome 8"/>
</dbReference>
<evidence type="ECO:0000256" key="1">
    <source>
        <dbReference type="SAM" id="MobiDB-lite"/>
    </source>
</evidence>
<feature type="compositionally biased region" description="Polar residues" evidence="1">
    <location>
        <begin position="81"/>
        <end position="91"/>
    </location>
</feature>
<feature type="compositionally biased region" description="Low complexity" evidence="1">
    <location>
        <begin position="69"/>
        <end position="80"/>
    </location>
</feature>
<gene>
    <name evidence="2" type="ORF">LTRI10_LOCUS47309</name>
</gene>
<evidence type="ECO:0000313" key="2">
    <source>
        <dbReference type="EMBL" id="CAL1407655.1"/>
    </source>
</evidence>
<proteinExistence type="predicted"/>
<name>A0AAV2GAD1_9ROSI</name>
<accession>A0AAV2GAD1</accession>
<keyword evidence="3" id="KW-1185">Reference proteome</keyword>
<organism evidence="2 3">
    <name type="scientific">Linum trigynum</name>
    <dbReference type="NCBI Taxonomy" id="586398"/>
    <lineage>
        <taxon>Eukaryota</taxon>
        <taxon>Viridiplantae</taxon>
        <taxon>Streptophyta</taxon>
        <taxon>Embryophyta</taxon>
        <taxon>Tracheophyta</taxon>
        <taxon>Spermatophyta</taxon>
        <taxon>Magnoliopsida</taxon>
        <taxon>eudicotyledons</taxon>
        <taxon>Gunneridae</taxon>
        <taxon>Pentapetalae</taxon>
        <taxon>rosids</taxon>
        <taxon>fabids</taxon>
        <taxon>Malpighiales</taxon>
        <taxon>Linaceae</taxon>
        <taxon>Linum</taxon>
    </lineage>
</organism>
<sequence length="167" mass="19078">MVADVYRQGPAAVRKASQLLLPHIRPQVAGLLEPRESEAPKGRPPKRSNTRDPSWFEHERARSAKRSKTNQNTKKTQKTTPTGGVSKSQHMQVHNERNVCPYLRYIPPSVRPLLRVDGVTPIPPFSPQWSHFRDMLRVADWDSLYEAERQLYIDLGGHHPANDDESD</sequence>
<reference evidence="2 3" key="1">
    <citation type="submission" date="2024-04" db="EMBL/GenBank/DDBJ databases">
        <authorList>
            <person name="Fracassetti M."/>
        </authorList>
    </citation>
    <scope>NUCLEOTIDE SEQUENCE [LARGE SCALE GENOMIC DNA]</scope>
</reference>
<dbReference type="AlphaFoldDB" id="A0AAV2GAD1"/>